<dbReference type="Pfam" id="PF16038">
    <property type="entry name" value="TMIE"/>
    <property type="match status" value="1"/>
</dbReference>
<dbReference type="PANTHER" id="PTHR28635">
    <property type="entry name" value="TRANSMEMBRANE INNER EAR EXPRESSED PROTEIN"/>
    <property type="match status" value="1"/>
</dbReference>
<dbReference type="VEuPathDB" id="VectorBase:LLONM1_006984"/>
<feature type="transmembrane region" description="Helical" evidence="1">
    <location>
        <begin position="44"/>
        <end position="66"/>
    </location>
</feature>
<evidence type="ECO:0000256" key="1">
    <source>
        <dbReference type="SAM" id="Phobius"/>
    </source>
</evidence>
<protein>
    <recommendedName>
        <fullName evidence="3">Transmembrane inner ear expressed protein</fullName>
    </recommendedName>
</protein>
<keyword evidence="1" id="KW-0472">Membrane</keyword>
<accession>A0A7G3B2X2</accession>
<name>A0A7G3B2X2_LUTLO</name>
<keyword evidence="1" id="KW-1133">Transmembrane helix</keyword>
<proteinExistence type="predicted"/>
<dbReference type="InterPro" id="IPR032006">
    <property type="entry name" value="TMIE"/>
</dbReference>
<evidence type="ECO:0008006" key="3">
    <source>
        <dbReference type="Google" id="ProtNLM"/>
    </source>
</evidence>
<dbReference type="PANTHER" id="PTHR28635:SF1">
    <property type="entry name" value="TRANSMEMBRANE INNER EAR EXPRESSED PROTEIN"/>
    <property type="match status" value="1"/>
</dbReference>
<sequence length="111" mass="12551">MGCARATPSSSNCRILIHKTCSVAGAMSDEPEWLEDEALGGFRVWHLIFLSASGALSLIIVLCCCFRFRIPRTKQDIEADYQRRKIARKFRERLACIHNSEMDAMDLQKGS</sequence>
<organism evidence="2">
    <name type="scientific">Lutzomyia longipalpis</name>
    <name type="common">Sand fly</name>
    <dbReference type="NCBI Taxonomy" id="7200"/>
    <lineage>
        <taxon>Eukaryota</taxon>
        <taxon>Metazoa</taxon>
        <taxon>Ecdysozoa</taxon>
        <taxon>Arthropoda</taxon>
        <taxon>Hexapoda</taxon>
        <taxon>Insecta</taxon>
        <taxon>Pterygota</taxon>
        <taxon>Neoptera</taxon>
        <taxon>Endopterygota</taxon>
        <taxon>Diptera</taxon>
        <taxon>Nematocera</taxon>
        <taxon>Psychodoidea</taxon>
        <taxon>Psychodidae</taxon>
        <taxon>Lutzomyia</taxon>
        <taxon>Lutzomyia</taxon>
    </lineage>
</organism>
<dbReference type="AlphaFoldDB" id="A0A7G3B2X2"/>
<dbReference type="EMBL" id="GITU01011649">
    <property type="protein sequence ID" value="MBC1180352.1"/>
    <property type="molecule type" value="Transcribed_RNA"/>
</dbReference>
<keyword evidence="1" id="KW-0812">Transmembrane</keyword>
<evidence type="ECO:0000313" key="2">
    <source>
        <dbReference type="EMBL" id="MBC1180352.1"/>
    </source>
</evidence>
<reference evidence="2" key="1">
    <citation type="journal article" date="2020" name="BMC">
        <title>Leishmania infection induces a limited differential gene expression in the sand fly midgut.</title>
        <authorList>
            <person name="Coutinho-Abreu I.V."/>
            <person name="Serafim T.D."/>
            <person name="Meneses C."/>
            <person name="Kamhawi S."/>
            <person name="Oliveira F."/>
            <person name="Valenzuela J.G."/>
        </authorList>
    </citation>
    <scope>NUCLEOTIDE SEQUENCE</scope>
    <source>
        <strain evidence="2">Jacobina</strain>
        <tissue evidence="2">Midgut</tissue>
    </source>
</reference>